<dbReference type="AlphaFoldDB" id="A0A136IY08"/>
<evidence type="ECO:0000256" key="5">
    <source>
        <dbReference type="SAM" id="Phobius"/>
    </source>
</evidence>
<evidence type="ECO:0000256" key="1">
    <source>
        <dbReference type="ARBA" id="ARBA00022617"/>
    </source>
</evidence>
<protein>
    <submittedName>
        <fullName evidence="6">Pisatin demethylase</fullName>
    </submittedName>
</protein>
<dbReference type="GO" id="GO:0004497">
    <property type="term" value="F:monooxygenase activity"/>
    <property type="evidence" value="ECO:0007669"/>
    <property type="project" value="InterPro"/>
</dbReference>
<accession>A0A136IY08</accession>
<dbReference type="Pfam" id="PF00067">
    <property type="entry name" value="p450"/>
    <property type="match status" value="1"/>
</dbReference>
<feature type="transmembrane region" description="Helical" evidence="5">
    <location>
        <begin position="14"/>
        <end position="33"/>
    </location>
</feature>
<organism evidence="6 7">
    <name type="scientific">Microdochium bolleyi</name>
    <dbReference type="NCBI Taxonomy" id="196109"/>
    <lineage>
        <taxon>Eukaryota</taxon>
        <taxon>Fungi</taxon>
        <taxon>Dikarya</taxon>
        <taxon>Ascomycota</taxon>
        <taxon>Pezizomycotina</taxon>
        <taxon>Sordariomycetes</taxon>
        <taxon>Xylariomycetidae</taxon>
        <taxon>Xylariales</taxon>
        <taxon>Microdochiaceae</taxon>
        <taxon>Microdochium</taxon>
    </lineage>
</organism>
<keyword evidence="7" id="KW-1185">Reference proteome</keyword>
<dbReference type="PANTHER" id="PTHR24305">
    <property type="entry name" value="CYTOCHROME P450"/>
    <property type="match status" value="1"/>
</dbReference>
<evidence type="ECO:0000256" key="2">
    <source>
        <dbReference type="ARBA" id="ARBA00022723"/>
    </source>
</evidence>
<keyword evidence="2 4" id="KW-0479">Metal-binding</keyword>
<proteinExistence type="predicted"/>
<sequence length="504" mass="56432">MAVTSLASTNVNSLGIKLLLGLLPVAFFARFYLQWRRLRHIPGPFWWSITPIPILMVNLKGTSHEAFDELIKRYGPLVRVSKDAVLTTDYRHLQKMAANKSKYEKGPYYSSYRFQVGINHSFSETDEAKHAALRTKIGPGHAATPLEEAIDRQLIRLFSLIDRKYLNPRGAPPAKRLDLTITTNFFAIDLIGDISFGAPFGFLDDGEDVYDWIKWNEEFFPVASTCATFPILGELFQHWPFSLALPTREDKLGLGLFIKAADDTLDERSQPGAPLRKDMIALFLKNGANRTEAISTILVQVVAGTDSVAVAMRMAILYVLSSPTVYNTLMAELTAARESGNISRPVIRDAEARRLPYLQAVIRETIRKFPPLTPLLNKTVPAGGDVVCGHHLPAGTQVGVDSRGILHSKEYWGADADIFRPERWLEADEARLEEMSSCLEAVFGYGRYKCLGRGIALMELSKGLPEYFLRYNITIADPAKPVASMYSAGFWMMQGFWVSFSPRE</sequence>
<keyword evidence="5" id="KW-0472">Membrane</keyword>
<dbReference type="PANTHER" id="PTHR24305:SF168">
    <property type="entry name" value="P450, PUTATIVE (EUROFUNG)-RELATED"/>
    <property type="match status" value="1"/>
</dbReference>
<keyword evidence="6" id="KW-0808">Transferase</keyword>
<feature type="binding site" description="axial binding residue" evidence="4">
    <location>
        <position position="450"/>
    </location>
    <ligand>
        <name>heme</name>
        <dbReference type="ChEBI" id="CHEBI:30413"/>
    </ligand>
    <ligandPart>
        <name>Fe</name>
        <dbReference type="ChEBI" id="CHEBI:18248"/>
    </ligandPart>
</feature>
<evidence type="ECO:0000313" key="6">
    <source>
        <dbReference type="EMBL" id="KXJ89626.1"/>
    </source>
</evidence>
<dbReference type="Gene3D" id="1.10.630.10">
    <property type="entry name" value="Cytochrome P450"/>
    <property type="match status" value="1"/>
</dbReference>
<evidence type="ECO:0000256" key="3">
    <source>
        <dbReference type="ARBA" id="ARBA00023004"/>
    </source>
</evidence>
<dbReference type="EMBL" id="KQ964254">
    <property type="protein sequence ID" value="KXJ89626.1"/>
    <property type="molecule type" value="Genomic_DNA"/>
</dbReference>
<dbReference type="InterPro" id="IPR036396">
    <property type="entry name" value="Cyt_P450_sf"/>
</dbReference>
<dbReference type="GO" id="GO:0032259">
    <property type="term" value="P:methylation"/>
    <property type="evidence" value="ECO:0007669"/>
    <property type="project" value="UniProtKB-KW"/>
</dbReference>
<keyword evidence="6" id="KW-0489">Methyltransferase</keyword>
<dbReference type="PRINTS" id="PR00385">
    <property type="entry name" value="P450"/>
</dbReference>
<dbReference type="InterPro" id="IPR001128">
    <property type="entry name" value="Cyt_P450"/>
</dbReference>
<evidence type="ECO:0000256" key="4">
    <source>
        <dbReference type="PIRSR" id="PIRSR602401-1"/>
    </source>
</evidence>
<keyword evidence="1 4" id="KW-0349">Heme</keyword>
<keyword evidence="3 4" id="KW-0408">Iron</keyword>
<keyword evidence="5" id="KW-1133">Transmembrane helix</keyword>
<dbReference type="OrthoDB" id="1470350at2759"/>
<dbReference type="STRING" id="196109.A0A136IY08"/>
<comment type="cofactor">
    <cofactor evidence="4">
        <name>heme</name>
        <dbReference type="ChEBI" id="CHEBI:30413"/>
    </cofactor>
</comment>
<dbReference type="GO" id="GO:0020037">
    <property type="term" value="F:heme binding"/>
    <property type="evidence" value="ECO:0007669"/>
    <property type="project" value="InterPro"/>
</dbReference>
<dbReference type="InParanoid" id="A0A136IY08"/>
<dbReference type="GO" id="GO:0005506">
    <property type="term" value="F:iron ion binding"/>
    <property type="evidence" value="ECO:0007669"/>
    <property type="project" value="InterPro"/>
</dbReference>
<reference evidence="7" key="1">
    <citation type="submission" date="2016-02" db="EMBL/GenBank/DDBJ databases">
        <title>Draft genome sequence of Microdochium bolleyi, a fungal endophyte of beachgrass.</title>
        <authorList>
            <consortium name="DOE Joint Genome Institute"/>
            <person name="David A.S."/>
            <person name="May G."/>
            <person name="Haridas S."/>
            <person name="Lim J."/>
            <person name="Wang M."/>
            <person name="Labutti K."/>
            <person name="Lipzen A."/>
            <person name="Barry K."/>
            <person name="Grigoriev I.V."/>
        </authorList>
    </citation>
    <scope>NUCLEOTIDE SEQUENCE [LARGE SCALE GENOMIC DNA]</scope>
    <source>
        <strain evidence="7">J235TASD1</strain>
    </source>
</reference>
<evidence type="ECO:0000313" key="7">
    <source>
        <dbReference type="Proteomes" id="UP000070501"/>
    </source>
</evidence>
<dbReference type="InterPro" id="IPR050121">
    <property type="entry name" value="Cytochrome_P450_monoxygenase"/>
</dbReference>
<name>A0A136IY08_9PEZI</name>
<dbReference type="CDD" id="cd11060">
    <property type="entry name" value="CYP57A1-like"/>
    <property type="match status" value="1"/>
</dbReference>
<dbReference type="SUPFAM" id="SSF48264">
    <property type="entry name" value="Cytochrome P450"/>
    <property type="match status" value="1"/>
</dbReference>
<dbReference type="GO" id="GO:0008168">
    <property type="term" value="F:methyltransferase activity"/>
    <property type="evidence" value="ECO:0007669"/>
    <property type="project" value="UniProtKB-KW"/>
</dbReference>
<dbReference type="Proteomes" id="UP000070501">
    <property type="component" value="Unassembled WGS sequence"/>
</dbReference>
<dbReference type="InterPro" id="IPR002401">
    <property type="entry name" value="Cyt_P450_E_grp-I"/>
</dbReference>
<dbReference type="PRINTS" id="PR00463">
    <property type="entry name" value="EP450I"/>
</dbReference>
<gene>
    <name evidence="6" type="ORF">Micbo1qcDRAFT_121545</name>
</gene>
<dbReference type="GO" id="GO:0016705">
    <property type="term" value="F:oxidoreductase activity, acting on paired donors, with incorporation or reduction of molecular oxygen"/>
    <property type="evidence" value="ECO:0007669"/>
    <property type="project" value="InterPro"/>
</dbReference>
<keyword evidence="5" id="KW-0812">Transmembrane</keyword>